<evidence type="ECO:0000256" key="2">
    <source>
        <dbReference type="SAM" id="Phobius"/>
    </source>
</evidence>
<dbReference type="InterPro" id="IPR012902">
    <property type="entry name" value="N_methyl_site"/>
</dbReference>
<dbReference type="RefSeq" id="WP_146436317.1">
    <property type="nucleotide sequence ID" value="NZ_SJPF01000006.1"/>
</dbReference>
<name>A0A5C5UV67_9BACT</name>
<reference evidence="3 4" key="1">
    <citation type="submission" date="2019-02" db="EMBL/GenBank/DDBJ databases">
        <title>Deep-cultivation of Planctomycetes and their phenomic and genomic characterization uncovers novel biology.</title>
        <authorList>
            <person name="Wiegand S."/>
            <person name="Jogler M."/>
            <person name="Boedeker C."/>
            <person name="Pinto D."/>
            <person name="Vollmers J."/>
            <person name="Rivas-Marin E."/>
            <person name="Kohn T."/>
            <person name="Peeters S.H."/>
            <person name="Heuer A."/>
            <person name="Rast P."/>
            <person name="Oberbeckmann S."/>
            <person name="Bunk B."/>
            <person name="Jeske O."/>
            <person name="Meyerdierks A."/>
            <person name="Storesund J.E."/>
            <person name="Kallscheuer N."/>
            <person name="Luecker S."/>
            <person name="Lage O.M."/>
            <person name="Pohl T."/>
            <person name="Merkel B.J."/>
            <person name="Hornburger P."/>
            <person name="Mueller R.-W."/>
            <person name="Bruemmer F."/>
            <person name="Labrenz M."/>
            <person name="Spormann A.M."/>
            <person name="Op Den Camp H."/>
            <person name="Overmann J."/>
            <person name="Amann R."/>
            <person name="Jetten M.S.M."/>
            <person name="Mascher T."/>
            <person name="Medema M.H."/>
            <person name="Devos D.P."/>
            <person name="Kaster A.-K."/>
            <person name="Ovreas L."/>
            <person name="Rohde M."/>
            <person name="Galperin M.Y."/>
            <person name="Jogler C."/>
        </authorList>
    </citation>
    <scope>NUCLEOTIDE SEQUENCE [LARGE SCALE GENOMIC DNA]</scope>
    <source>
        <strain evidence="3 4">Enr8</strain>
    </source>
</reference>
<protein>
    <submittedName>
        <fullName evidence="3">Type II secretion system protein G</fullName>
    </submittedName>
</protein>
<dbReference type="PRINTS" id="PR00813">
    <property type="entry name" value="BCTERIALGSPG"/>
</dbReference>
<gene>
    <name evidence="3" type="primary">xcpT_16</name>
    <name evidence="3" type="ORF">Enr8_47150</name>
</gene>
<keyword evidence="2" id="KW-0472">Membrane</keyword>
<dbReference type="Proteomes" id="UP000318878">
    <property type="component" value="Unassembled WGS sequence"/>
</dbReference>
<feature type="transmembrane region" description="Helical" evidence="2">
    <location>
        <begin position="20"/>
        <end position="40"/>
    </location>
</feature>
<dbReference type="InterPro" id="IPR000983">
    <property type="entry name" value="Bac_GSPG_pilin"/>
</dbReference>
<accession>A0A5C5UV67</accession>
<keyword evidence="1" id="KW-0488">Methylation</keyword>
<dbReference type="NCBIfam" id="TIGR02532">
    <property type="entry name" value="IV_pilin_GFxxxE"/>
    <property type="match status" value="1"/>
</dbReference>
<dbReference type="InterPro" id="IPR045584">
    <property type="entry name" value="Pilin-like"/>
</dbReference>
<evidence type="ECO:0000256" key="1">
    <source>
        <dbReference type="ARBA" id="ARBA00022481"/>
    </source>
</evidence>
<dbReference type="SUPFAM" id="SSF54523">
    <property type="entry name" value="Pili subunits"/>
    <property type="match status" value="1"/>
</dbReference>
<organism evidence="3 4">
    <name type="scientific">Blastopirellula retiformator</name>
    <dbReference type="NCBI Taxonomy" id="2527970"/>
    <lineage>
        <taxon>Bacteria</taxon>
        <taxon>Pseudomonadati</taxon>
        <taxon>Planctomycetota</taxon>
        <taxon>Planctomycetia</taxon>
        <taxon>Pirellulales</taxon>
        <taxon>Pirellulaceae</taxon>
        <taxon>Blastopirellula</taxon>
    </lineage>
</organism>
<keyword evidence="4" id="KW-1185">Reference proteome</keyword>
<proteinExistence type="predicted"/>
<dbReference type="GO" id="GO:0015628">
    <property type="term" value="P:protein secretion by the type II secretion system"/>
    <property type="evidence" value="ECO:0007669"/>
    <property type="project" value="InterPro"/>
</dbReference>
<comment type="caution">
    <text evidence="3">The sequence shown here is derived from an EMBL/GenBank/DDBJ whole genome shotgun (WGS) entry which is preliminary data.</text>
</comment>
<sequence length="327" mass="35623">MKTRAFAQQRRFQKPGFTLVELLVVITIIGILAGLALVAIPRAVGTVREGAITAELAQLEAAVKLYKSDHGAYPPDLNAAVYGTGTLRLAEMTSHLRKIFPRLSNLDKPSSNGLLEWSDADDQQAINNMIAAGVISPDASGNDVDLATIGPTEAFVLALMGYSSDVEHPLTGAGDRKKYFEFAIERLGDQDGDYWYEYYPPSSQAPYVYFNSRSYWDGSSVVARFPLDPSTYSVDIGQARPYFQQVGATSGFVNPDSFQIICAGLDGHFGDYSDDYSANPNPLFAKVYPTGFGSATITPLTATPYTVDDRDNITNFAQGPLRNKEPE</sequence>
<dbReference type="PANTHER" id="PTHR30093">
    <property type="entry name" value="GENERAL SECRETION PATHWAY PROTEIN G"/>
    <property type="match status" value="1"/>
</dbReference>
<dbReference type="PANTHER" id="PTHR30093:SF2">
    <property type="entry name" value="TYPE II SECRETION SYSTEM PROTEIN H"/>
    <property type="match status" value="1"/>
</dbReference>
<dbReference type="OrthoDB" id="283383at2"/>
<evidence type="ECO:0000313" key="4">
    <source>
        <dbReference type="Proteomes" id="UP000318878"/>
    </source>
</evidence>
<dbReference type="GO" id="GO:0015627">
    <property type="term" value="C:type II protein secretion system complex"/>
    <property type="evidence" value="ECO:0007669"/>
    <property type="project" value="InterPro"/>
</dbReference>
<dbReference type="EMBL" id="SJPF01000006">
    <property type="protein sequence ID" value="TWT30058.1"/>
    <property type="molecule type" value="Genomic_DNA"/>
</dbReference>
<dbReference type="Gene3D" id="3.30.700.10">
    <property type="entry name" value="Glycoprotein, Type 4 Pilin"/>
    <property type="match status" value="1"/>
</dbReference>
<dbReference type="Pfam" id="PF07963">
    <property type="entry name" value="N_methyl"/>
    <property type="match status" value="1"/>
</dbReference>
<dbReference type="AlphaFoldDB" id="A0A5C5UV67"/>
<keyword evidence="2" id="KW-1133">Transmembrane helix</keyword>
<evidence type="ECO:0000313" key="3">
    <source>
        <dbReference type="EMBL" id="TWT30058.1"/>
    </source>
</evidence>
<keyword evidence="2" id="KW-0812">Transmembrane</keyword>